<proteinExistence type="predicted"/>
<dbReference type="Gene3D" id="3.40.50.1820">
    <property type="entry name" value="alpha/beta hydrolase"/>
    <property type="match status" value="1"/>
</dbReference>
<accession>A0A3B1DQU6</accession>
<dbReference type="InterPro" id="IPR050955">
    <property type="entry name" value="Plant_Biomass_Hydrol_Est"/>
</dbReference>
<evidence type="ECO:0000256" key="1">
    <source>
        <dbReference type="ARBA" id="ARBA00022729"/>
    </source>
</evidence>
<evidence type="ECO:0008006" key="4">
    <source>
        <dbReference type="Google" id="ProtNLM"/>
    </source>
</evidence>
<dbReference type="Pfam" id="PF00756">
    <property type="entry name" value="Esterase"/>
    <property type="match status" value="1"/>
</dbReference>
<dbReference type="PANTHER" id="PTHR43037:SF1">
    <property type="entry name" value="BLL1128 PROTEIN"/>
    <property type="match status" value="1"/>
</dbReference>
<dbReference type="InterPro" id="IPR029058">
    <property type="entry name" value="AB_hydrolase_fold"/>
</dbReference>
<sequence>MSFLTSSFLTSKHRKIIYLLIVLCISIYTPKIVHAAEAGRFVEHVYHDNAGDHKYVVFLPNEYTPQKKFPVILFLHGAGERGTDGKRQLTVGLGDALKQRKSSFPFIVVFPQCEKRNNRILTAWSAGTPDGQRALSILADVEQQYSVDKTREILTGWSMGGYGAWSLAEAQPKRFRALVVLSSGSFIKKPAKLKQLPIWVFHGAHDTIVRPQQSQKIINALKQAGGKPRYSVYANGQHDINRAVYNNQKLIEWMLAPQADGLENLAAALPPSQNKLNTINDSEPFVPAMEISQAASLRLGNHTLEAASYAIPEMMDVNSLQGNIGNISDTTVASGRTFSINFTGITYQANVQRVYLKALADGNFRIQMAVSNAHMMISRTYVRGRHRSAVAGPIDIQIGIREPVWLSVDVKPTVVNRKIKLQPMSTWFEIQRGNWYVSAPRGVSTRGLFMTSERVSASLVRGLYGSKSRIESEVMGAVPSIVAELESRLDFRKLGTLSSSFWPLPVYHPRLRVWPESVSVNAEGITLGLGVTVAAFDYLHAPKAVQQITLPKISASTFSHQKGLSIGVQPQVLHSITALLVDSHVAHINVLDLPEKTFGDFANPQLLANLIPDLKKQGNDIEISAELLLSKPLDLAMPPKAEKKEDTAQLALSAPEVTIALSIHKKGEAEWKPYANIQFRLKQQAAVQLLKPSFTKRAVRMNWLGNPSIETRFRFAKGSKGQPKNVNTKELQQLFIAGWNHWTKNSSTDNTPVADFAFGNVSQRLKSIGWEESLLSLSLGNPLLRISNRSKEPFSYATKSPLSDWGSPYTLKPGEHHDFEVPYAMMYRRQTPTGIELYQLPAGSHSEFRVPSPGGSPALFKASEPGE</sequence>
<organism evidence="3">
    <name type="scientific">hydrothermal vent metagenome</name>
    <dbReference type="NCBI Taxonomy" id="652676"/>
    <lineage>
        <taxon>unclassified sequences</taxon>
        <taxon>metagenomes</taxon>
        <taxon>ecological metagenomes</taxon>
    </lineage>
</organism>
<dbReference type="InterPro" id="IPR000801">
    <property type="entry name" value="Esterase-like"/>
</dbReference>
<dbReference type="EMBL" id="UOGL01000213">
    <property type="protein sequence ID" value="VAX38504.1"/>
    <property type="molecule type" value="Genomic_DNA"/>
</dbReference>
<reference evidence="3" key="1">
    <citation type="submission" date="2018-06" db="EMBL/GenBank/DDBJ databases">
        <authorList>
            <person name="Zhirakovskaya E."/>
        </authorList>
    </citation>
    <scope>NUCLEOTIDE SEQUENCE</scope>
</reference>
<name>A0A3B1DQU6_9ZZZZ</name>
<evidence type="ECO:0000313" key="3">
    <source>
        <dbReference type="EMBL" id="VAX38504.1"/>
    </source>
</evidence>
<protein>
    <recommendedName>
        <fullName evidence="4">Phospholipase/carboxylesterase/thioesterase domain-containing protein</fullName>
    </recommendedName>
</protein>
<dbReference type="AlphaFoldDB" id="A0A3B1DQU6"/>
<feature type="region of interest" description="Disordered" evidence="2">
    <location>
        <begin position="846"/>
        <end position="867"/>
    </location>
</feature>
<dbReference type="SUPFAM" id="SSF53474">
    <property type="entry name" value="alpha/beta-Hydrolases"/>
    <property type="match status" value="1"/>
</dbReference>
<keyword evidence="1" id="KW-0732">Signal</keyword>
<gene>
    <name evidence="3" type="ORF">MNBD_PLANCTO02-3387</name>
</gene>
<evidence type="ECO:0000256" key="2">
    <source>
        <dbReference type="SAM" id="MobiDB-lite"/>
    </source>
</evidence>
<dbReference type="PANTHER" id="PTHR43037">
    <property type="entry name" value="UNNAMED PRODUCT-RELATED"/>
    <property type="match status" value="1"/>
</dbReference>